<dbReference type="Gene3D" id="2.60.120.10">
    <property type="entry name" value="Jelly Rolls"/>
    <property type="match status" value="1"/>
</dbReference>
<keyword evidence="4" id="KW-1185">Reference proteome</keyword>
<dbReference type="PANTHER" id="PTHR38599">
    <property type="entry name" value="CUPIN DOMAIN PROTEIN (AFU_ORTHOLOGUE AFUA_3G13620)"/>
    <property type="match status" value="1"/>
</dbReference>
<dbReference type="InterPro" id="IPR014710">
    <property type="entry name" value="RmlC-like_jellyroll"/>
</dbReference>
<evidence type="ECO:0000313" key="4">
    <source>
        <dbReference type="Proteomes" id="UP001183420"/>
    </source>
</evidence>
<evidence type="ECO:0000313" key="3">
    <source>
        <dbReference type="EMBL" id="MDT0316764.1"/>
    </source>
</evidence>
<evidence type="ECO:0000259" key="2">
    <source>
        <dbReference type="Pfam" id="PF07883"/>
    </source>
</evidence>
<name>A0ABU2LGQ3_9ACTN</name>
<dbReference type="RefSeq" id="WP_311594499.1">
    <property type="nucleotide sequence ID" value="NZ_JAVREM010000001.1"/>
</dbReference>
<evidence type="ECO:0000256" key="1">
    <source>
        <dbReference type="SAM" id="SignalP"/>
    </source>
</evidence>
<reference evidence="4" key="1">
    <citation type="submission" date="2023-07" db="EMBL/GenBank/DDBJ databases">
        <title>30 novel species of actinomycetes from the DSMZ collection.</title>
        <authorList>
            <person name="Nouioui I."/>
        </authorList>
    </citation>
    <scope>NUCLEOTIDE SEQUENCE [LARGE SCALE GENOMIC DNA]</scope>
    <source>
        <strain evidence="4">DSM 44918</strain>
    </source>
</reference>
<dbReference type="InterPro" id="IPR006311">
    <property type="entry name" value="TAT_signal"/>
</dbReference>
<gene>
    <name evidence="3" type="ORF">RNC47_00265</name>
</gene>
<dbReference type="EMBL" id="JAVREM010000001">
    <property type="protein sequence ID" value="MDT0316764.1"/>
    <property type="molecule type" value="Genomic_DNA"/>
</dbReference>
<organism evidence="3 4">
    <name type="scientific">Streptomyces millisiae</name>
    <dbReference type="NCBI Taxonomy" id="3075542"/>
    <lineage>
        <taxon>Bacteria</taxon>
        <taxon>Bacillati</taxon>
        <taxon>Actinomycetota</taxon>
        <taxon>Actinomycetes</taxon>
        <taxon>Kitasatosporales</taxon>
        <taxon>Streptomycetaceae</taxon>
        <taxon>Streptomyces</taxon>
    </lineage>
</organism>
<proteinExistence type="predicted"/>
<dbReference type="Pfam" id="PF07883">
    <property type="entry name" value="Cupin_2"/>
    <property type="match status" value="1"/>
</dbReference>
<dbReference type="InterPro" id="IPR011051">
    <property type="entry name" value="RmlC_Cupin_sf"/>
</dbReference>
<keyword evidence="1" id="KW-0732">Signal</keyword>
<dbReference type="InterPro" id="IPR013096">
    <property type="entry name" value="Cupin_2"/>
</dbReference>
<dbReference type="PROSITE" id="PS51318">
    <property type="entry name" value="TAT"/>
    <property type="match status" value="1"/>
</dbReference>
<feature type="signal peptide" evidence="1">
    <location>
        <begin position="1"/>
        <end position="30"/>
    </location>
</feature>
<dbReference type="SUPFAM" id="SSF51182">
    <property type="entry name" value="RmlC-like cupins"/>
    <property type="match status" value="1"/>
</dbReference>
<dbReference type="Proteomes" id="UP001183420">
    <property type="component" value="Unassembled WGS sequence"/>
</dbReference>
<dbReference type="PANTHER" id="PTHR38599:SF1">
    <property type="entry name" value="CUPIN DOMAIN PROTEIN (AFU_ORTHOLOGUE AFUA_3G13620)"/>
    <property type="match status" value="1"/>
</dbReference>
<protein>
    <submittedName>
        <fullName evidence="3">Cupin domain-containing protein</fullName>
    </submittedName>
</protein>
<comment type="caution">
    <text evidence="3">The sequence shown here is derived from an EMBL/GenBank/DDBJ whole genome shotgun (WGS) entry which is preliminary data.</text>
</comment>
<accession>A0ABU2LGQ3</accession>
<sequence length="155" mass="15507">MTADRGRRARLRLAALGVAALTLVPGGAAATPGEGVTAETLATGTSAGALDLRTRGATDVTMRVITIEPGGSTGWHYHPGGLLAVVASGTLTRVVDGCAVEVSTAGDAVLEPAGADHVHIGRNLGSEPVVLYATYLVPEGSPLAVDAEDPGCEAR</sequence>
<feature type="chain" id="PRO_5047297540" evidence="1">
    <location>
        <begin position="31"/>
        <end position="155"/>
    </location>
</feature>
<feature type="domain" description="Cupin type-2" evidence="2">
    <location>
        <begin position="64"/>
        <end position="134"/>
    </location>
</feature>